<accession>A0A0C2N699</accession>
<comment type="caution">
    <text evidence="1">The sequence shown here is derived from an EMBL/GenBank/DDBJ whole genome shotgun (WGS) entry which is preliminary data.</text>
</comment>
<reference evidence="1 2" key="1">
    <citation type="journal article" date="2014" name="Genome Biol. Evol.">
        <title>The genome of the myxosporean Thelohanellus kitauei shows adaptations to nutrient acquisition within its fish host.</title>
        <authorList>
            <person name="Yang Y."/>
            <person name="Xiong J."/>
            <person name="Zhou Z."/>
            <person name="Huo F."/>
            <person name="Miao W."/>
            <person name="Ran C."/>
            <person name="Liu Y."/>
            <person name="Zhang J."/>
            <person name="Feng J."/>
            <person name="Wang M."/>
            <person name="Wang M."/>
            <person name="Wang L."/>
            <person name="Yao B."/>
        </authorList>
    </citation>
    <scope>NUCLEOTIDE SEQUENCE [LARGE SCALE GENOMIC DNA]</scope>
    <source>
        <strain evidence="1">Wuqing</strain>
    </source>
</reference>
<evidence type="ECO:0000313" key="2">
    <source>
        <dbReference type="Proteomes" id="UP000031668"/>
    </source>
</evidence>
<organism evidence="1 2">
    <name type="scientific">Thelohanellus kitauei</name>
    <name type="common">Myxosporean</name>
    <dbReference type="NCBI Taxonomy" id="669202"/>
    <lineage>
        <taxon>Eukaryota</taxon>
        <taxon>Metazoa</taxon>
        <taxon>Cnidaria</taxon>
        <taxon>Myxozoa</taxon>
        <taxon>Myxosporea</taxon>
        <taxon>Bivalvulida</taxon>
        <taxon>Platysporina</taxon>
        <taxon>Myxobolidae</taxon>
        <taxon>Thelohanellus</taxon>
    </lineage>
</organism>
<protein>
    <submittedName>
        <fullName evidence="1">Uncharacterized protein</fullName>
    </submittedName>
</protein>
<evidence type="ECO:0000313" key="1">
    <source>
        <dbReference type="EMBL" id="KII69462.1"/>
    </source>
</evidence>
<dbReference type="AlphaFoldDB" id="A0A0C2N699"/>
<sequence>MEFKSSVMVEYDDGTYKLCQYSVFGKREIIHHRKSILSTSNVTDAQLERIEDPSLTSELSQHTESNTFSIINGTNPNLAFLKLPAEVDFKQPASSIGPSPSAAILPPPSCVQDFSQQFPCVNFEQQKRLSTVFPQNTQPKSTTSNETIHSVKQLPISKVSNPVCITSTEKEFICPTCKTSRLLRPHKENPNILRCPKCVKNFLNAPRVNKKQKSQRSNRLVYLIGYVKSVSQNKLQCGGEALTAVYSVKPVDCTTNQKRWTFLVTNRLKDKNR</sequence>
<keyword evidence="2" id="KW-1185">Reference proteome</keyword>
<name>A0A0C2N699_THEKT</name>
<dbReference type="Proteomes" id="UP000031668">
    <property type="component" value="Unassembled WGS sequence"/>
</dbReference>
<gene>
    <name evidence="1" type="ORF">RF11_11108</name>
</gene>
<dbReference type="EMBL" id="JWZT01002428">
    <property type="protein sequence ID" value="KII69462.1"/>
    <property type="molecule type" value="Genomic_DNA"/>
</dbReference>
<proteinExistence type="predicted"/>